<feature type="transmembrane region" description="Helical" evidence="2">
    <location>
        <begin position="754"/>
        <end position="771"/>
    </location>
</feature>
<feature type="transmembrane region" description="Helical" evidence="2">
    <location>
        <begin position="816"/>
        <end position="833"/>
    </location>
</feature>
<dbReference type="PIRSF" id="PIRSF035905">
    <property type="entry name" value="UCP035905_mp"/>
    <property type="match status" value="1"/>
</dbReference>
<reference evidence="3 4" key="1">
    <citation type="journal article" date="2005" name="Int. J. Syst. Evol. Microbiol.">
        <title>Nitrincola lacisaponensis gen. nov., sp. nov., a novel alkaliphilic bacterium isolated from an alkaline, saline lake.</title>
        <authorList>
            <person name="Dimitriu P.A."/>
            <person name="Shukla S.K."/>
            <person name="Conradt J."/>
            <person name="Marquez M.C."/>
            <person name="Ventosa A."/>
            <person name="Maglia A."/>
            <person name="Peyton B.M."/>
            <person name="Pinkart H.C."/>
            <person name="Mormile M.R."/>
        </authorList>
    </citation>
    <scope>NUCLEOTIDE SEQUENCE [LARGE SCALE GENOMIC DNA]</scope>
    <source>
        <strain evidence="3 4">4CA</strain>
    </source>
</reference>
<feature type="transmembrane region" description="Helical" evidence="2">
    <location>
        <begin position="280"/>
        <end position="297"/>
    </location>
</feature>
<proteinExistence type="predicted"/>
<feature type="transmembrane region" description="Helical" evidence="2">
    <location>
        <begin position="256"/>
        <end position="273"/>
    </location>
</feature>
<feature type="transmembrane region" description="Helical" evidence="2">
    <location>
        <begin position="122"/>
        <end position="142"/>
    </location>
</feature>
<feature type="transmembrane region" description="Helical" evidence="2">
    <location>
        <begin position="687"/>
        <end position="705"/>
    </location>
</feature>
<keyword evidence="2" id="KW-0812">Transmembrane</keyword>
<comment type="caution">
    <text evidence="3">The sequence shown here is derived from an EMBL/GenBank/DDBJ whole genome shotgun (WGS) entry which is preliminary data.</text>
</comment>
<feature type="transmembrane region" description="Helical" evidence="2">
    <location>
        <begin position="378"/>
        <end position="396"/>
    </location>
</feature>
<feature type="transmembrane region" description="Helical" evidence="2">
    <location>
        <begin position="403"/>
        <end position="420"/>
    </location>
</feature>
<gene>
    <name evidence="3" type="ORF">ADINL_0938</name>
</gene>
<feature type="transmembrane region" description="Helical" evidence="2">
    <location>
        <begin position="599"/>
        <end position="616"/>
    </location>
</feature>
<evidence type="ECO:0000256" key="2">
    <source>
        <dbReference type="SAM" id="Phobius"/>
    </source>
</evidence>
<protein>
    <submittedName>
        <fullName evidence="3">Putative integral membrane protein</fullName>
    </submittedName>
</protein>
<feature type="transmembrane region" description="Helical" evidence="2">
    <location>
        <begin position="495"/>
        <end position="512"/>
    </location>
</feature>
<feature type="transmembrane region" description="Helical" evidence="2">
    <location>
        <begin position="524"/>
        <end position="541"/>
    </location>
</feature>
<dbReference type="STRING" id="267850.ADINL_0938"/>
<feature type="region of interest" description="Disordered" evidence="1">
    <location>
        <begin position="88"/>
        <end position="115"/>
    </location>
</feature>
<feature type="transmembrane region" description="Helical" evidence="2">
    <location>
        <begin position="470"/>
        <end position="489"/>
    </location>
</feature>
<feature type="transmembrane region" description="Helical" evidence="2">
    <location>
        <begin position="725"/>
        <end position="747"/>
    </location>
</feature>
<evidence type="ECO:0000256" key="1">
    <source>
        <dbReference type="SAM" id="MobiDB-lite"/>
    </source>
</evidence>
<sequence>MAIVICLLILSSIVLSWTNFFTLRKLQRTLAELQQLKAAAGKDAATANTEIINHTAVDSQETPPPIEVAEDADFPSDEAEVSAAVAAKNTPDPWGSRHPAKPAKQVKQDKPPSQPPGWQANWMVWLGGLCVALSGIFLARYSIEQGLLGPQARILLGILLGFGLLFSAEWLRRKTGTAYAAVAALAGGASVMLYSVILAALHLYQLWPPMLVFVLLALVSLGSMLLAVWHGPVLALIGILGAYLVPLLLGGSGQDLLPVLIYILIITASALYLQRYVQRSWLFSLTLAGILGWWWLLQLSGRSLEWTGLYLTVSAYLLLSIPQLNFSLTQQVQDQPKRYSIRAFLRFDNPTAQRVCIGLGLILAAQAVSLFLHPDWQAALWLWSPLLLLLLFASRFNESLKLLPWFSAILLFGSLVLAHFHSDWQFRLYFSRLPPEQQPWVLQLLLAWTLAYIAQAFWQLRSASRYPALVLSLGIIVPLIALALAWQLTGDLLQDWFWGAASLLCGLAYIGQAQLRKQRDRCRIWLIFAGHLGYSLSMVILLDAAHLTLALAAQVVSLAWLHQQQPEPLLSGILKLLLMLIIARLTLQPWIVPQYETPLLSYAGCLVLVVIASRMNRQAHLSRWLEGASLHLLVLFLIMLLRYWLYDGALFVRRYSFTEAAFNTLIWGALGLVYYYRSALAESTRTLCLLASRVLLLASSLNYALLVTSLNPLFNPQLSLSSTPILNSLLLAYGAPVLLFALAARVYLAEYRTLFWGLTGISGWIFVTLQVRHLWQGQLDINQPLLSGELYSYSLAWLLMAAAAMLAGALRQWQRLYQAGMLLLLITIAKIFLVDMSDLTGLLRVASFMGLGLCLLGLAFMHQWLGTRRSTAHVSASSPED</sequence>
<feature type="transmembrane region" description="Helical" evidence="2">
    <location>
        <begin position="657"/>
        <end position="675"/>
    </location>
</feature>
<evidence type="ECO:0000313" key="4">
    <source>
        <dbReference type="Proteomes" id="UP000027318"/>
    </source>
</evidence>
<evidence type="ECO:0000313" key="3">
    <source>
        <dbReference type="EMBL" id="KDE40346.1"/>
    </source>
</evidence>
<accession>A0A063Y6E3</accession>
<feature type="transmembrane region" description="Helical" evidence="2">
    <location>
        <begin position="355"/>
        <end position="372"/>
    </location>
</feature>
<dbReference type="Proteomes" id="UP000027318">
    <property type="component" value="Unassembled WGS sequence"/>
</dbReference>
<feature type="transmembrane region" description="Helical" evidence="2">
    <location>
        <begin position="628"/>
        <end position="645"/>
    </location>
</feature>
<keyword evidence="4" id="KW-1185">Reference proteome</keyword>
<name>A0A063Y6E3_9GAMM</name>
<keyword evidence="2" id="KW-1133">Transmembrane helix</keyword>
<feature type="transmembrane region" description="Helical" evidence="2">
    <location>
        <begin position="211"/>
        <end position="244"/>
    </location>
</feature>
<feature type="transmembrane region" description="Helical" evidence="2">
    <location>
        <begin position="791"/>
        <end position="809"/>
    </location>
</feature>
<keyword evidence="2" id="KW-0472">Membrane</keyword>
<dbReference type="InterPro" id="IPR014600">
    <property type="entry name" value="UCP035905_mem"/>
</dbReference>
<dbReference type="Pfam" id="PF10101">
    <property type="entry name" value="DUF2339"/>
    <property type="match status" value="2"/>
</dbReference>
<dbReference type="EMBL" id="JMSZ01000016">
    <property type="protein sequence ID" value="KDE40346.1"/>
    <property type="molecule type" value="Genomic_DNA"/>
</dbReference>
<dbReference type="PANTHER" id="PTHR38434:SF1">
    <property type="entry name" value="BLL2549 PROTEIN"/>
    <property type="match status" value="1"/>
</dbReference>
<feature type="transmembrane region" description="Helical" evidence="2">
    <location>
        <begin position="440"/>
        <end position="458"/>
    </location>
</feature>
<organism evidence="3 4">
    <name type="scientific">Nitrincola lacisaponensis</name>
    <dbReference type="NCBI Taxonomy" id="267850"/>
    <lineage>
        <taxon>Bacteria</taxon>
        <taxon>Pseudomonadati</taxon>
        <taxon>Pseudomonadota</taxon>
        <taxon>Gammaproteobacteria</taxon>
        <taxon>Oceanospirillales</taxon>
        <taxon>Oceanospirillaceae</taxon>
        <taxon>Nitrincola</taxon>
    </lineage>
</organism>
<feature type="transmembrane region" description="Helical" evidence="2">
    <location>
        <begin position="839"/>
        <end position="860"/>
    </location>
</feature>
<dbReference type="PANTHER" id="PTHR38434">
    <property type="entry name" value="BLL2549 PROTEIN"/>
    <property type="match status" value="1"/>
</dbReference>
<feature type="transmembrane region" description="Helical" evidence="2">
    <location>
        <begin position="178"/>
        <end position="204"/>
    </location>
</feature>
<dbReference type="PATRIC" id="fig|267850.7.peg.932"/>
<feature type="transmembrane region" description="Helical" evidence="2">
    <location>
        <begin position="154"/>
        <end position="172"/>
    </location>
</feature>
<feature type="transmembrane region" description="Helical" evidence="2">
    <location>
        <begin position="309"/>
        <end position="328"/>
    </location>
</feature>
<dbReference type="AlphaFoldDB" id="A0A063Y6E3"/>
<dbReference type="InterPro" id="IPR019286">
    <property type="entry name" value="DUF2339_TM"/>
</dbReference>